<keyword evidence="3" id="KW-1185">Reference proteome</keyword>
<dbReference type="EMBL" id="CAKMRJ010000001">
    <property type="protein sequence ID" value="CAH1415352.1"/>
    <property type="molecule type" value="Genomic_DNA"/>
</dbReference>
<name>A0AAU9LP37_9ASTR</name>
<accession>A0AAU9LP37</accession>
<sequence length="101" mass="11017">MGGGDDDSGEAPAPAPSPSPATFLESDIAVGMNMQHAVSSFNLRNKITNFMPPSSYYHHNQLHNHQASTEIGGGRSLRVRQWWSNGSFRESTFHCDSVARA</sequence>
<gene>
    <name evidence="2" type="ORF">LVIROSA_LOCUS3206</name>
</gene>
<dbReference type="Proteomes" id="UP001157418">
    <property type="component" value="Unassembled WGS sequence"/>
</dbReference>
<organism evidence="2 3">
    <name type="scientific">Lactuca virosa</name>
    <dbReference type="NCBI Taxonomy" id="75947"/>
    <lineage>
        <taxon>Eukaryota</taxon>
        <taxon>Viridiplantae</taxon>
        <taxon>Streptophyta</taxon>
        <taxon>Embryophyta</taxon>
        <taxon>Tracheophyta</taxon>
        <taxon>Spermatophyta</taxon>
        <taxon>Magnoliopsida</taxon>
        <taxon>eudicotyledons</taxon>
        <taxon>Gunneridae</taxon>
        <taxon>Pentapetalae</taxon>
        <taxon>asterids</taxon>
        <taxon>campanulids</taxon>
        <taxon>Asterales</taxon>
        <taxon>Asteraceae</taxon>
        <taxon>Cichorioideae</taxon>
        <taxon>Cichorieae</taxon>
        <taxon>Lactucinae</taxon>
        <taxon>Lactuca</taxon>
    </lineage>
</organism>
<feature type="region of interest" description="Disordered" evidence="1">
    <location>
        <begin position="1"/>
        <end position="23"/>
    </location>
</feature>
<protein>
    <submittedName>
        <fullName evidence="2">Uncharacterized protein</fullName>
    </submittedName>
</protein>
<evidence type="ECO:0000313" key="3">
    <source>
        <dbReference type="Proteomes" id="UP001157418"/>
    </source>
</evidence>
<dbReference type="AlphaFoldDB" id="A0AAU9LP37"/>
<reference evidence="2 3" key="1">
    <citation type="submission" date="2022-01" db="EMBL/GenBank/DDBJ databases">
        <authorList>
            <person name="Xiong W."/>
            <person name="Schranz E."/>
        </authorList>
    </citation>
    <scope>NUCLEOTIDE SEQUENCE [LARGE SCALE GENOMIC DNA]</scope>
</reference>
<evidence type="ECO:0000313" key="2">
    <source>
        <dbReference type="EMBL" id="CAH1415352.1"/>
    </source>
</evidence>
<evidence type="ECO:0000256" key="1">
    <source>
        <dbReference type="SAM" id="MobiDB-lite"/>
    </source>
</evidence>
<comment type="caution">
    <text evidence="2">The sequence shown here is derived from an EMBL/GenBank/DDBJ whole genome shotgun (WGS) entry which is preliminary data.</text>
</comment>
<proteinExistence type="predicted"/>